<reference evidence="1 2" key="1">
    <citation type="submission" date="2006-02" db="EMBL/GenBank/DDBJ databases">
        <authorList>
            <person name="Pinhassi J."/>
            <person name="Pedros-Alio C."/>
            <person name="Ferriera S."/>
            <person name="Johnson J."/>
            <person name="Kravitz S."/>
            <person name="Halpern A."/>
            <person name="Remington K."/>
            <person name="Beeson K."/>
            <person name="Tran B."/>
            <person name="Rogers Y.-H."/>
            <person name="Friedman R."/>
            <person name="Venter J.C."/>
        </authorList>
    </citation>
    <scope>NUCLEOTIDE SEQUENCE [LARGE SCALE GENOMIC DNA]</scope>
    <source>
        <strain evidence="1 2">MED92</strain>
    </source>
</reference>
<organism evidence="1 2">
    <name type="scientific">Neptuniibacter caesariensis</name>
    <dbReference type="NCBI Taxonomy" id="207954"/>
    <lineage>
        <taxon>Bacteria</taxon>
        <taxon>Pseudomonadati</taxon>
        <taxon>Pseudomonadota</taxon>
        <taxon>Gammaproteobacteria</taxon>
        <taxon>Oceanospirillales</taxon>
        <taxon>Oceanospirillaceae</taxon>
        <taxon>Neptuniibacter</taxon>
    </lineage>
</organism>
<sequence>MPKLIKDFKNYQIVFYWYEKGKGRQSPLMPTLNHAEEWLQQWSNAQYQGTERRRRSGNMSFSRRSTDKRICVDVDLCEKKLAELKHSFAA</sequence>
<name>A0A7U8GSU5_NEPCE</name>
<accession>A0A7U8GSU5</accession>
<evidence type="ECO:0000313" key="1">
    <source>
        <dbReference type="EMBL" id="EAR61450.1"/>
    </source>
</evidence>
<comment type="caution">
    <text evidence="1">The sequence shown here is derived from an EMBL/GenBank/DDBJ whole genome shotgun (WGS) entry which is preliminary data.</text>
</comment>
<keyword evidence="2" id="KW-1185">Reference proteome</keyword>
<dbReference type="EMBL" id="AAOW01000008">
    <property type="protein sequence ID" value="EAR61450.1"/>
    <property type="molecule type" value="Genomic_DNA"/>
</dbReference>
<evidence type="ECO:0000313" key="2">
    <source>
        <dbReference type="Proteomes" id="UP000002171"/>
    </source>
</evidence>
<dbReference type="RefSeq" id="WP_007021258.1">
    <property type="nucleotide sequence ID" value="NZ_CH724125.1"/>
</dbReference>
<dbReference type="OrthoDB" id="6119703at2"/>
<dbReference type="AlphaFoldDB" id="A0A7U8GSU5"/>
<gene>
    <name evidence="1" type="ORF">MED92_18128</name>
</gene>
<proteinExistence type="predicted"/>
<protein>
    <submittedName>
        <fullName evidence="1">Uncharacterized protein</fullName>
    </submittedName>
</protein>
<dbReference type="Proteomes" id="UP000002171">
    <property type="component" value="Unassembled WGS sequence"/>
</dbReference>